<keyword evidence="3" id="KW-0862">Zinc</keyword>
<organism evidence="7 8">
    <name type="scientific">Saponaria officinalis</name>
    <name type="common">Common soapwort</name>
    <name type="synonym">Lychnis saponaria</name>
    <dbReference type="NCBI Taxonomy" id="3572"/>
    <lineage>
        <taxon>Eukaryota</taxon>
        <taxon>Viridiplantae</taxon>
        <taxon>Streptophyta</taxon>
        <taxon>Embryophyta</taxon>
        <taxon>Tracheophyta</taxon>
        <taxon>Spermatophyta</taxon>
        <taxon>Magnoliopsida</taxon>
        <taxon>eudicotyledons</taxon>
        <taxon>Gunneridae</taxon>
        <taxon>Pentapetalae</taxon>
        <taxon>Caryophyllales</taxon>
        <taxon>Caryophyllaceae</taxon>
        <taxon>Caryophylleae</taxon>
        <taxon>Saponaria</taxon>
    </lineage>
</organism>
<dbReference type="EMBL" id="JBDFQZ010000012">
    <property type="protein sequence ID" value="KAK9671464.1"/>
    <property type="molecule type" value="Genomic_DNA"/>
</dbReference>
<keyword evidence="5" id="KW-1133">Transmembrane helix</keyword>
<keyword evidence="4" id="KW-0175">Coiled coil</keyword>
<dbReference type="Pfam" id="PF06839">
    <property type="entry name" value="Zn_ribbon_GRF"/>
    <property type="match status" value="1"/>
</dbReference>
<evidence type="ECO:0000256" key="5">
    <source>
        <dbReference type="SAM" id="Phobius"/>
    </source>
</evidence>
<evidence type="ECO:0000256" key="2">
    <source>
        <dbReference type="ARBA" id="ARBA00022771"/>
    </source>
</evidence>
<dbReference type="AlphaFoldDB" id="A0AAW1H2N3"/>
<evidence type="ECO:0000259" key="6">
    <source>
        <dbReference type="Pfam" id="PF06839"/>
    </source>
</evidence>
<comment type="caution">
    <text evidence="7">The sequence shown here is derived from an EMBL/GenBank/DDBJ whole genome shotgun (WGS) entry which is preliminary data.</text>
</comment>
<keyword evidence="2" id="KW-0863">Zinc-finger</keyword>
<dbReference type="Proteomes" id="UP001443914">
    <property type="component" value="Unassembled WGS sequence"/>
</dbReference>
<dbReference type="GO" id="GO:0008270">
    <property type="term" value="F:zinc ion binding"/>
    <property type="evidence" value="ECO:0007669"/>
    <property type="project" value="UniProtKB-KW"/>
</dbReference>
<keyword evidence="8" id="KW-1185">Reference proteome</keyword>
<feature type="transmembrane region" description="Helical" evidence="5">
    <location>
        <begin position="106"/>
        <end position="126"/>
    </location>
</feature>
<feature type="coiled-coil region" evidence="4">
    <location>
        <begin position="76"/>
        <end position="110"/>
    </location>
</feature>
<keyword evidence="5" id="KW-0812">Transmembrane</keyword>
<feature type="domain" description="GRF-type" evidence="6">
    <location>
        <begin position="14"/>
        <end position="50"/>
    </location>
</feature>
<dbReference type="InterPro" id="IPR010666">
    <property type="entry name" value="Znf_GRF"/>
</dbReference>
<keyword evidence="5" id="KW-0472">Membrane</keyword>
<evidence type="ECO:0000256" key="3">
    <source>
        <dbReference type="ARBA" id="ARBA00022833"/>
    </source>
</evidence>
<reference evidence="7" key="1">
    <citation type="submission" date="2024-03" db="EMBL/GenBank/DDBJ databases">
        <title>WGS assembly of Saponaria officinalis var. Norfolk2.</title>
        <authorList>
            <person name="Jenkins J."/>
            <person name="Shu S."/>
            <person name="Grimwood J."/>
            <person name="Barry K."/>
            <person name="Goodstein D."/>
            <person name="Schmutz J."/>
            <person name="Leebens-Mack J."/>
            <person name="Osbourn A."/>
        </authorList>
    </citation>
    <scope>NUCLEOTIDE SEQUENCE [LARGE SCALE GENOMIC DNA]</scope>
    <source>
        <strain evidence="7">JIC</strain>
    </source>
</reference>
<evidence type="ECO:0000313" key="7">
    <source>
        <dbReference type="EMBL" id="KAK9671464.1"/>
    </source>
</evidence>
<accession>A0AAW1H2N3</accession>
<keyword evidence="1" id="KW-0479">Metal-binding</keyword>
<evidence type="ECO:0000313" key="8">
    <source>
        <dbReference type="Proteomes" id="UP001443914"/>
    </source>
</evidence>
<name>A0AAW1H2N3_SAPOF</name>
<sequence>MAGSSNSIQQYVLCKNKLGDVLRTIKKGNNIGQRFYGCPLWPQNGCNFFLLENDTGRNLGSRRTECEHTVDDVSEKKVAEEKILKLKMKNKLLKKQVTELKNEAKLLKLAMFGLVLCFVFAMTCMVRK</sequence>
<proteinExistence type="predicted"/>
<evidence type="ECO:0000256" key="4">
    <source>
        <dbReference type="SAM" id="Coils"/>
    </source>
</evidence>
<gene>
    <name evidence="7" type="ORF">RND81_12G031900</name>
</gene>
<protein>
    <recommendedName>
        <fullName evidence="6">GRF-type domain-containing protein</fullName>
    </recommendedName>
</protein>
<evidence type="ECO:0000256" key="1">
    <source>
        <dbReference type="ARBA" id="ARBA00022723"/>
    </source>
</evidence>